<proteinExistence type="predicted"/>
<gene>
    <name evidence="2" type="ORF">I6L54_15620</name>
</gene>
<feature type="transmembrane region" description="Helical" evidence="1">
    <location>
        <begin position="12"/>
        <end position="35"/>
    </location>
</feature>
<evidence type="ECO:0008006" key="4">
    <source>
        <dbReference type="Google" id="ProtNLM"/>
    </source>
</evidence>
<dbReference type="PROSITE" id="PS51257">
    <property type="entry name" value="PROKAR_LIPOPROTEIN"/>
    <property type="match status" value="1"/>
</dbReference>
<keyword evidence="1" id="KW-0472">Membrane</keyword>
<protein>
    <recommendedName>
        <fullName evidence="4">DUF389 domain-containing protein</fullName>
    </recommendedName>
</protein>
<name>A0ABX8K5X8_9ENTR</name>
<feature type="transmembrane region" description="Helical" evidence="1">
    <location>
        <begin position="70"/>
        <end position="87"/>
    </location>
</feature>
<evidence type="ECO:0000313" key="3">
    <source>
        <dbReference type="Proteomes" id="UP000683579"/>
    </source>
</evidence>
<sequence>MNFRDDFLPEHYGLRVFVFVVSFIIYLVAIVFSCIAVDSNPQLSIVLLALAITSLQAGASNLKITTRPKIIIGAVLTLLPAVVAILGV</sequence>
<accession>A0ABX8K5X8</accession>
<evidence type="ECO:0000313" key="2">
    <source>
        <dbReference type="EMBL" id="QXA43408.1"/>
    </source>
</evidence>
<feature type="transmembrane region" description="Helical" evidence="1">
    <location>
        <begin position="41"/>
        <end position="58"/>
    </location>
</feature>
<keyword evidence="1" id="KW-0812">Transmembrane</keyword>
<organism evidence="2 3">
    <name type="scientific">Citrobacter pasteurii</name>
    <dbReference type="NCBI Taxonomy" id="1563222"/>
    <lineage>
        <taxon>Bacteria</taxon>
        <taxon>Pseudomonadati</taxon>
        <taxon>Pseudomonadota</taxon>
        <taxon>Gammaproteobacteria</taxon>
        <taxon>Enterobacterales</taxon>
        <taxon>Enterobacteriaceae</taxon>
        <taxon>Citrobacter</taxon>
    </lineage>
</organism>
<keyword evidence="1" id="KW-1133">Transmembrane helix</keyword>
<dbReference type="RefSeq" id="WP_040233579.1">
    <property type="nucleotide sequence ID" value="NZ_CDHL01000051.1"/>
</dbReference>
<keyword evidence="3" id="KW-1185">Reference proteome</keyword>
<dbReference type="Proteomes" id="UP000683579">
    <property type="component" value="Chromosome"/>
</dbReference>
<evidence type="ECO:0000256" key="1">
    <source>
        <dbReference type="SAM" id="Phobius"/>
    </source>
</evidence>
<reference evidence="2 3" key="1">
    <citation type="submission" date="2021-06" db="EMBL/GenBank/DDBJ databases">
        <title>FDA dAtabase for Regulatory Grade micrObial Sequences (FDA-ARGOS): Supporting development and validation of Infectious Disease Dx tests.</title>
        <authorList>
            <person name="Sproer C."/>
            <person name="Gronow S."/>
            <person name="Severitt S."/>
            <person name="Schroder I."/>
            <person name="Tallon L."/>
            <person name="Sadzewicz L."/>
            <person name="Zhao X."/>
            <person name="Boylan J."/>
            <person name="Ott S."/>
            <person name="Bowen H."/>
            <person name="Vavikolanu K."/>
            <person name="Mehta A."/>
            <person name="Aluvathingal J."/>
            <person name="Nadendla S."/>
            <person name="Lowell S."/>
            <person name="Myers T."/>
            <person name="Yan Y."/>
        </authorList>
    </citation>
    <scope>NUCLEOTIDE SEQUENCE [LARGE SCALE GENOMIC DNA]</scope>
    <source>
        <strain evidence="2 3">FDAARGOS 1424</strain>
    </source>
</reference>
<dbReference type="EMBL" id="CP077262">
    <property type="protein sequence ID" value="QXA43408.1"/>
    <property type="molecule type" value="Genomic_DNA"/>
</dbReference>